<dbReference type="InterPro" id="IPR045860">
    <property type="entry name" value="Snake_toxin-like_sf"/>
</dbReference>
<name>A0A814AUT8_9BILA</name>
<feature type="signal peptide" evidence="1">
    <location>
        <begin position="1"/>
        <end position="23"/>
    </location>
</feature>
<dbReference type="CDD" id="cd00117">
    <property type="entry name" value="TFP"/>
    <property type="match status" value="1"/>
</dbReference>
<keyword evidence="1" id="KW-0732">Signal</keyword>
<comment type="caution">
    <text evidence="3">The sequence shown here is derived from an EMBL/GenBank/DDBJ whole genome shotgun (WGS) entry which is preliminary data.</text>
</comment>
<reference evidence="3" key="1">
    <citation type="submission" date="2021-02" db="EMBL/GenBank/DDBJ databases">
        <authorList>
            <person name="Nowell W R."/>
        </authorList>
    </citation>
    <scope>NUCLEOTIDE SEQUENCE</scope>
    <source>
        <strain evidence="3">Ploen Becks lab</strain>
    </source>
</reference>
<dbReference type="InterPro" id="IPR016054">
    <property type="entry name" value="LY6_UPA_recep-like"/>
</dbReference>
<sequence length="180" mass="20692">MKVPNCLRLLFLILTQSYYIVYALQCVSCPTNANGECFSEENNNNHSLFTECPETYKFCSIVTVFVPETNKTLIVRGCQYNCTSDSYISNNLTFNTFCCVTNLCNVFPNERFNADIVELNLPVSVTPYLTTQNALESPKQTIMNETKNYLSNSNSKLSSIENSKLFFKFFIIFYFFKSFL</sequence>
<accession>A0A814AUT8</accession>
<dbReference type="SUPFAM" id="SSF57302">
    <property type="entry name" value="Snake toxin-like"/>
    <property type="match status" value="1"/>
</dbReference>
<gene>
    <name evidence="3" type="ORF">OXX778_LOCUS12246</name>
</gene>
<keyword evidence="4" id="KW-1185">Reference proteome</keyword>
<proteinExistence type="predicted"/>
<feature type="domain" description="UPAR/Ly6" evidence="2">
    <location>
        <begin position="23"/>
        <end position="106"/>
    </location>
</feature>
<organism evidence="3 4">
    <name type="scientific">Brachionus calyciflorus</name>
    <dbReference type="NCBI Taxonomy" id="104777"/>
    <lineage>
        <taxon>Eukaryota</taxon>
        <taxon>Metazoa</taxon>
        <taxon>Spiralia</taxon>
        <taxon>Gnathifera</taxon>
        <taxon>Rotifera</taxon>
        <taxon>Eurotatoria</taxon>
        <taxon>Monogononta</taxon>
        <taxon>Pseudotrocha</taxon>
        <taxon>Ploima</taxon>
        <taxon>Brachionidae</taxon>
        <taxon>Brachionus</taxon>
    </lineage>
</organism>
<evidence type="ECO:0000313" key="3">
    <source>
        <dbReference type="EMBL" id="CAF0917918.1"/>
    </source>
</evidence>
<feature type="chain" id="PRO_5032431535" description="UPAR/Ly6 domain-containing protein" evidence="1">
    <location>
        <begin position="24"/>
        <end position="180"/>
    </location>
</feature>
<dbReference type="Gene3D" id="2.10.60.10">
    <property type="entry name" value="CD59"/>
    <property type="match status" value="1"/>
</dbReference>
<dbReference type="AlphaFoldDB" id="A0A814AUT8"/>
<dbReference type="Proteomes" id="UP000663879">
    <property type="component" value="Unassembled WGS sequence"/>
</dbReference>
<dbReference type="EMBL" id="CAJNOC010002190">
    <property type="protein sequence ID" value="CAF0917918.1"/>
    <property type="molecule type" value="Genomic_DNA"/>
</dbReference>
<evidence type="ECO:0000259" key="2">
    <source>
        <dbReference type="Pfam" id="PF00021"/>
    </source>
</evidence>
<dbReference type="Pfam" id="PF00021">
    <property type="entry name" value="UPAR_LY6"/>
    <property type="match status" value="1"/>
</dbReference>
<evidence type="ECO:0000313" key="4">
    <source>
        <dbReference type="Proteomes" id="UP000663879"/>
    </source>
</evidence>
<protein>
    <recommendedName>
        <fullName evidence="2">UPAR/Ly6 domain-containing protein</fullName>
    </recommendedName>
</protein>
<dbReference type="OrthoDB" id="10530049at2759"/>
<evidence type="ECO:0000256" key="1">
    <source>
        <dbReference type="SAM" id="SignalP"/>
    </source>
</evidence>